<evidence type="ECO:0000313" key="2">
    <source>
        <dbReference type="EMBL" id="OHV46329.1"/>
    </source>
</evidence>
<dbReference type="Gene3D" id="3.90.550.10">
    <property type="entry name" value="Spore Coat Polysaccharide Biosynthesis Protein SpsA, Chain A"/>
    <property type="match status" value="1"/>
</dbReference>
<dbReference type="EMBL" id="MBLM01000002">
    <property type="protein sequence ID" value="OHV46329.1"/>
    <property type="molecule type" value="Genomic_DNA"/>
</dbReference>
<dbReference type="AlphaFoldDB" id="A0A1S1RKK2"/>
<comment type="caution">
    <text evidence="2">The sequence shown here is derived from an EMBL/GenBank/DDBJ whole genome shotgun (WGS) entry which is preliminary data.</text>
</comment>
<keyword evidence="3" id="KW-1185">Reference proteome</keyword>
<gene>
    <name evidence="2" type="ORF">CC117_01400</name>
</gene>
<sequence length="360" mass="38085">MHTFLAVVVSYGGSPQLACLLAALSGISESRVSLVENLTGTVHDDLPAGVRLFEGHGNVGYGTAVNIAVRGSLANGEAQPAPGEPVPEWILVVNSDITVSAEVCATLPDLLASVPEGADAVGFPLRGEHGLPGRGTAVLPNVRTNTYTAVRGEAAAVARWPDLRYPVGAFFAIRTASFLRLGGFDPSYWMYYEETDLFARLHAAGGRVHWADDRCQVSHVGGGTVGRAGLMYAELGRSAAIYARRHRAALGRGWLAVHSGQLIVLTLRKLVAGRRHDALRAGRILAGLVAGLVRPHREPATRSRWCAVPSEARRDLGRIDAAVLGADVRAQVPLPRSMVPAAVRSDPSAPPASSWATADR</sequence>
<accession>A0A1S1RKK2</accession>
<name>A0A1S1RKK2_9ACTN</name>
<dbReference type="Proteomes" id="UP000179627">
    <property type="component" value="Unassembled WGS sequence"/>
</dbReference>
<dbReference type="PANTHER" id="PTHR43179">
    <property type="entry name" value="RHAMNOSYLTRANSFERASE WBBL"/>
    <property type="match status" value="1"/>
</dbReference>
<evidence type="ECO:0000313" key="3">
    <source>
        <dbReference type="Proteomes" id="UP000179627"/>
    </source>
</evidence>
<dbReference type="GO" id="GO:0016740">
    <property type="term" value="F:transferase activity"/>
    <property type="evidence" value="ECO:0007669"/>
    <property type="project" value="UniProtKB-KW"/>
</dbReference>
<organism evidence="2 3">
    <name type="scientific">Parafrankia colletiae</name>
    <dbReference type="NCBI Taxonomy" id="573497"/>
    <lineage>
        <taxon>Bacteria</taxon>
        <taxon>Bacillati</taxon>
        <taxon>Actinomycetota</taxon>
        <taxon>Actinomycetes</taxon>
        <taxon>Frankiales</taxon>
        <taxon>Frankiaceae</taxon>
        <taxon>Parafrankia</taxon>
    </lineage>
</organism>
<dbReference type="InterPro" id="IPR029044">
    <property type="entry name" value="Nucleotide-diphossugar_trans"/>
</dbReference>
<evidence type="ECO:0000256" key="1">
    <source>
        <dbReference type="SAM" id="MobiDB-lite"/>
    </source>
</evidence>
<dbReference type="SUPFAM" id="SSF53448">
    <property type="entry name" value="Nucleotide-diphospho-sugar transferases"/>
    <property type="match status" value="1"/>
</dbReference>
<dbReference type="PANTHER" id="PTHR43179:SF7">
    <property type="entry name" value="RHAMNOSYLTRANSFERASE WBBL"/>
    <property type="match status" value="1"/>
</dbReference>
<reference evidence="3" key="1">
    <citation type="submission" date="2016-07" db="EMBL/GenBank/DDBJ databases">
        <title>Sequence Frankia sp. strain CcI1.17.</title>
        <authorList>
            <person name="Ghodhbane-Gtari F."/>
            <person name="Swanson E."/>
            <person name="Gueddou A."/>
            <person name="Morris K."/>
            <person name="Hezbri K."/>
            <person name="Ktari A."/>
            <person name="Nouioui I."/>
            <person name="Abebe-Akele F."/>
            <person name="Simpson S."/>
            <person name="Thomas K."/>
            <person name="Gtari M."/>
            <person name="Tisa L.S."/>
            <person name="Hurst S."/>
        </authorList>
    </citation>
    <scope>NUCLEOTIDE SEQUENCE [LARGE SCALE GENOMIC DNA]</scope>
    <source>
        <strain evidence="3">Cc1.17</strain>
    </source>
</reference>
<dbReference type="RefSeq" id="WP_071081871.1">
    <property type="nucleotide sequence ID" value="NZ_MBLM01000002.1"/>
</dbReference>
<protein>
    <submittedName>
        <fullName evidence="2">Glycosyl transferase</fullName>
    </submittedName>
</protein>
<feature type="region of interest" description="Disordered" evidence="1">
    <location>
        <begin position="341"/>
        <end position="360"/>
    </location>
</feature>
<keyword evidence="2" id="KW-0808">Transferase</keyword>
<proteinExistence type="predicted"/>